<feature type="transmembrane region" description="Helical" evidence="15">
    <location>
        <begin position="34"/>
        <end position="54"/>
    </location>
</feature>
<dbReference type="PANTHER" id="PTHR11742">
    <property type="entry name" value="MANNOSYL-OLIGOSACCHARIDE ALPHA-1,2-MANNOSIDASE-RELATED"/>
    <property type="match status" value="1"/>
</dbReference>
<evidence type="ECO:0000256" key="3">
    <source>
        <dbReference type="ARBA" id="ARBA00004922"/>
    </source>
</evidence>
<feature type="transmembrane region" description="Helical" evidence="15">
    <location>
        <begin position="449"/>
        <end position="468"/>
    </location>
</feature>
<keyword evidence="13" id="KW-0807">Transducer</keyword>
<organism evidence="16">
    <name type="scientific">Apis mellifera</name>
    <name type="common">Honeybee</name>
    <dbReference type="NCBI Taxonomy" id="7460"/>
    <lineage>
        <taxon>Eukaryota</taxon>
        <taxon>Metazoa</taxon>
        <taxon>Ecdysozoa</taxon>
        <taxon>Arthropoda</taxon>
        <taxon>Hexapoda</taxon>
        <taxon>Insecta</taxon>
        <taxon>Pterygota</taxon>
        <taxon>Neoptera</taxon>
        <taxon>Endopterygota</taxon>
        <taxon>Hymenoptera</taxon>
        <taxon>Apocrita</taxon>
        <taxon>Aculeata</taxon>
        <taxon>Apoidea</taxon>
        <taxon>Anthophila</taxon>
        <taxon>Apidae</taxon>
        <taxon>Apis</taxon>
    </lineage>
</organism>
<dbReference type="Proteomes" id="UP000005203">
    <property type="component" value="Linkage group LG4"/>
</dbReference>
<evidence type="ECO:0000256" key="6">
    <source>
        <dbReference type="ARBA" id="ARBA00022692"/>
    </source>
</evidence>
<dbReference type="RefSeq" id="XP_026296270.1">
    <property type="nucleotide sequence ID" value="XM_026440485.1"/>
</dbReference>
<keyword evidence="7" id="KW-0552">Olfaction</keyword>
<name>A0A7M7L4V0_APIME</name>
<keyword evidence="17" id="KW-1185">Reference proteome</keyword>
<reference evidence="16" key="1">
    <citation type="submission" date="2021-01" db="UniProtKB">
        <authorList>
            <consortium name="EnsemblMetazoa"/>
        </authorList>
    </citation>
    <scope>IDENTIFICATION</scope>
    <source>
        <strain evidence="16">DH4</strain>
    </source>
</reference>
<dbReference type="PRINTS" id="PR00747">
    <property type="entry name" value="GLYHDRLASE47"/>
</dbReference>
<dbReference type="InterPro" id="IPR001382">
    <property type="entry name" value="Glyco_hydro_47"/>
</dbReference>
<dbReference type="GO" id="GO:0005549">
    <property type="term" value="F:odorant binding"/>
    <property type="evidence" value="ECO:0007669"/>
    <property type="project" value="InterPro"/>
</dbReference>
<dbReference type="OrthoDB" id="6590397at2759"/>
<reference evidence="18" key="2">
    <citation type="submission" date="2025-04" db="UniProtKB">
        <authorList>
            <consortium name="RefSeq"/>
        </authorList>
    </citation>
    <scope>IDENTIFICATION</scope>
    <source>
        <strain evidence="18">DH4</strain>
        <tissue evidence="18">Whole body</tissue>
    </source>
</reference>
<comment type="pathway">
    <text evidence="3">Protein modification; protein glycosylation.</text>
</comment>
<evidence type="ECO:0000256" key="14">
    <source>
        <dbReference type="RuleBase" id="RU361193"/>
    </source>
</evidence>
<keyword evidence="10 15" id="KW-0472">Membrane</keyword>
<dbReference type="GO" id="GO:0000139">
    <property type="term" value="C:Golgi membrane"/>
    <property type="evidence" value="ECO:0007669"/>
    <property type="project" value="TreeGrafter"/>
</dbReference>
<keyword evidence="14" id="KW-0326">Glycosidase</keyword>
<comment type="similarity">
    <text evidence="4 14">Belongs to the glycosyl hydrolase 47 family.</text>
</comment>
<dbReference type="GO" id="GO:0004571">
    <property type="term" value="F:mannosyl-oligosaccharide 1,2-alpha-mannosidase activity"/>
    <property type="evidence" value="ECO:0007669"/>
    <property type="project" value="InterPro"/>
</dbReference>
<dbReference type="GO" id="GO:0005975">
    <property type="term" value="P:carbohydrate metabolic process"/>
    <property type="evidence" value="ECO:0007669"/>
    <property type="project" value="InterPro"/>
</dbReference>
<dbReference type="AlphaFoldDB" id="A0A7M7L4V0"/>
<accession>A0A8B8GX16</accession>
<keyword evidence="9 15" id="KW-1133">Transmembrane helix</keyword>
<dbReference type="EC" id="3.2.1.-" evidence="14"/>
<feature type="transmembrane region" description="Helical" evidence="15">
    <location>
        <begin position="356"/>
        <end position="377"/>
    </location>
</feature>
<dbReference type="Pfam" id="PF01532">
    <property type="entry name" value="Glyco_hydro_47"/>
    <property type="match status" value="1"/>
</dbReference>
<evidence type="ECO:0000256" key="15">
    <source>
        <dbReference type="SAM" id="Phobius"/>
    </source>
</evidence>
<dbReference type="InterPro" id="IPR036026">
    <property type="entry name" value="Seven-hairpin_glycosidases"/>
</dbReference>
<dbReference type="GO" id="GO:0004984">
    <property type="term" value="F:olfactory receptor activity"/>
    <property type="evidence" value="ECO:0007669"/>
    <property type="project" value="InterPro"/>
</dbReference>
<evidence type="ECO:0000256" key="4">
    <source>
        <dbReference type="ARBA" id="ARBA00007658"/>
    </source>
</evidence>
<protein>
    <recommendedName>
        <fullName evidence="14">alpha-1,2-Mannosidase</fullName>
        <ecNumber evidence="14">3.2.1.-</ecNumber>
    </recommendedName>
</protein>
<comment type="subcellular location">
    <subcellularLocation>
        <location evidence="2">Membrane</location>
        <topology evidence="2">Multi-pass membrane protein</topology>
    </subcellularLocation>
</comment>
<evidence type="ECO:0000256" key="10">
    <source>
        <dbReference type="ARBA" id="ARBA00023136"/>
    </source>
</evidence>
<evidence type="ECO:0000313" key="16">
    <source>
        <dbReference type="EnsemblMetazoa" id="XP_026296270"/>
    </source>
</evidence>
<dbReference type="Gene3D" id="1.50.10.10">
    <property type="match status" value="1"/>
</dbReference>
<evidence type="ECO:0000256" key="5">
    <source>
        <dbReference type="ARBA" id="ARBA00022606"/>
    </source>
</evidence>
<gene>
    <name evidence="18" type="primary">LOC100576383</name>
</gene>
<dbReference type="CTD" id="31957"/>
<feature type="transmembrane region" description="Helical" evidence="15">
    <location>
        <begin position="307"/>
        <end position="335"/>
    </location>
</feature>
<dbReference type="GO" id="GO:0007165">
    <property type="term" value="P:signal transduction"/>
    <property type="evidence" value="ECO:0007669"/>
    <property type="project" value="UniProtKB-KW"/>
</dbReference>
<comment type="cofactor">
    <cofactor evidence="1">
        <name>Ca(2+)</name>
        <dbReference type="ChEBI" id="CHEBI:29108"/>
    </cofactor>
</comment>
<keyword evidence="11" id="KW-1015">Disulfide bond</keyword>
<evidence type="ECO:0000256" key="8">
    <source>
        <dbReference type="ARBA" id="ARBA00022801"/>
    </source>
</evidence>
<dbReference type="InterPro" id="IPR004117">
    <property type="entry name" value="7tm6_olfct_rcpt"/>
</dbReference>
<evidence type="ECO:0000313" key="18">
    <source>
        <dbReference type="RefSeq" id="XP_026296270.1"/>
    </source>
</evidence>
<proteinExistence type="inferred from homology"/>
<dbReference type="GO" id="GO:0005509">
    <property type="term" value="F:calcium ion binding"/>
    <property type="evidence" value="ECO:0007669"/>
    <property type="project" value="InterPro"/>
</dbReference>
<accession>A0A7M7L4V0</accession>
<keyword evidence="5" id="KW-0716">Sensory transduction</keyword>
<dbReference type="InterPro" id="IPR012341">
    <property type="entry name" value="6hp_glycosidase-like_sf"/>
</dbReference>
<keyword evidence="6 15" id="KW-0812">Transmembrane</keyword>
<dbReference type="InterPro" id="IPR050749">
    <property type="entry name" value="Glycosyl_Hydrolase_47"/>
</dbReference>
<evidence type="ECO:0000256" key="12">
    <source>
        <dbReference type="ARBA" id="ARBA00023170"/>
    </source>
</evidence>
<evidence type="ECO:0000256" key="11">
    <source>
        <dbReference type="ARBA" id="ARBA00023157"/>
    </source>
</evidence>
<dbReference type="PANTHER" id="PTHR11742:SF6">
    <property type="entry name" value="MANNOSYL-OLIGOSACCHARIDE ALPHA-1,2-MANNOSIDASE IA-RELATED"/>
    <property type="match status" value="1"/>
</dbReference>
<dbReference type="EnsemblMetazoa" id="XM_026440485">
    <property type="protein sequence ID" value="XP_026296270"/>
    <property type="gene ID" value="LOC100576383"/>
</dbReference>
<keyword evidence="12" id="KW-0675">Receptor</keyword>
<sequence>MTTTSSILPSYQRFVNGVPVPLFSRRSFRPREKYLIMLVFLTFGVVCFGTFFFLPDFRPGTGGVAVNSVYRVYQHMQKAGPELLIPAPPRLQGGIKGSIGHLNAVPPGHEGIDHQDVHILQDKQKLQAKIDEEYQQQKMLEKPEVIGEIHVRVTSSPSLVLHRKNEVLETVPPAPASKLPLTVGGEDKDPIARERRDKVKEMMKHGWDNYVRYAWGKNELRPISKRGHSASIFGASNMGATIVDGLDTLYIMGLHDEFKQGRDWIAENLDFDIAKLLFDDIRTEEYLLEDETEIQIQTRYLDISSHIIYIFCCMTFAFIAAAIIFLVNLIILDLRNSLNEFRFYFDLLFFFDDQSAYIKIFLILNFMLNTLFGLLSITSTESLTNIFSYYVCRQFNIVNYRIRKIIEDLSTPNLSKIDLKLKDIHRVVDIHCHAIEYIHMATNTTATQYLMAIILCILSFSVNLYRLYKALTAMDDRMEILGSTLIVIYHLMIAFYNNHCGQLIIDSNLAIFNELMICRFASTWYRIPLKAQKLLLFMILRSSMDCELRLSGLFTPSYAGLTSMMSSSFSYCTVIYSIQ</sequence>
<keyword evidence="8 14" id="KW-0378">Hydrolase</keyword>
<evidence type="ECO:0000256" key="9">
    <source>
        <dbReference type="ARBA" id="ARBA00022989"/>
    </source>
</evidence>
<dbReference type="GeneID" id="100576383"/>
<evidence type="ECO:0000256" key="13">
    <source>
        <dbReference type="ARBA" id="ARBA00023224"/>
    </source>
</evidence>
<dbReference type="Pfam" id="PF02949">
    <property type="entry name" value="7tm_6"/>
    <property type="match status" value="1"/>
</dbReference>
<evidence type="ECO:0000256" key="7">
    <source>
        <dbReference type="ARBA" id="ARBA00022725"/>
    </source>
</evidence>
<evidence type="ECO:0000256" key="1">
    <source>
        <dbReference type="ARBA" id="ARBA00001913"/>
    </source>
</evidence>
<evidence type="ECO:0000313" key="17">
    <source>
        <dbReference type="Proteomes" id="UP000005203"/>
    </source>
</evidence>
<dbReference type="SUPFAM" id="SSF48225">
    <property type="entry name" value="Seven-hairpin glycosidases"/>
    <property type="match status" value="1"/>
</dbReference>
<dbReference type="GO" id="GO:0005783">
    <property type="term" value="C:endoplasmic reticulum"/>
    <property type="evidence" value="ECO:0007669"/>
    <property type="project" value="TreeGrafter"/>
</dbReference>
<evidence type="ECO:0000256" key="2">
    <source>
        <dbReference type="ARBA" id="ARBA00004141"/>
    </source>
</evidence>